<evidence type="ECO:0000313" key="1">
    <source>
        <dbReference type="EMBL" id="BCJ95672.1"/>
    </source>
</evidence>
<dbReference type="PANTHER" id="PTHR46066">
    <property type="entry name" value="CHITINASE DOMAIN-CONTAINING PROTEIN 1 FAMILY MEMBER"/>
    <property type="match status" value="1"/>
</dbReference>
<dbReference type="Gene3D" id="3.20.20.80">
    <property type="entry name" value="Glycosidases"/>
    <property type="match status" value="1"/>
</dbReference>
<organism evidence="1 2">
    <name type="scientific">Anaerocolumna cellulosilytica</name>
    <dbReference type="NCBI Taxonomy" id="433286"/>
    <lineage>
        <taxon>Bacteria</taxon>
        <taxon>Bacillati</taxon>
        <taxon>Bacillota</taxon>
        <taxon>Clostridia</taxon>
        <taxon>Lachnospirales</taxon>
        <taxon>Lachnospiraceae</taxon>
        <taxon>Anaerocolumna</taxon>
    </lineage>
</organism>
<dbReference type="Pfam" id="PF01476">
    <property type="entry name" value="LysM"/>
    <property type="match status" value="2"/>
</dbReference>
<dbReference type="PROSITE" id="PS51910">
    <property type="entry name" value="GH18_2"/>
    <property type="match status" value="1"/>
</dbReference>
<dbReference type="GO" id="GO:0070492">
    <property type="term" value="F:oligosaccharide binding"/>
    <property type="evidence" value="ECO:0007669"/>
    <property type="project" value="TreeGrafter"/>
</dbReference>
<dbReference type="Proteomes" id="UP000515561">
    <property type="component" value="Chromosome"/>
</dbReference>
<reference evidence="1 2" key="1">
    <citation type="journal article" date="2016" name="Int. J. Syst. Evol. Microbiol.">
        <title>Descriptions of Anaerotaenia torta gen. nov., sp. nov. and Anaerocolumna cellulosilytica gen. nov., sp. nov. isolated from a methanogenic reactor of cattle waste.</title>
        <authorList>
            <person name="Uek A."/>
            <person name="Ohtaki Y."/>
            <person name="Kaku N."/>
            <person name="Ueki K."/>
        </authorList>
    </citation>
    <scope>NUCLEOTIDE SEQUENCE [LARGE SCALE GENOMIC DNA]</scope>
    <source>
        <strain evidence="1 2">SN021</strain>
    </source>
</reference>
<dbReference type="PANTHER" id="PTHR46066:SF2">
    <property type="entry name" value="CHITINASE DOMAIN-CONTAINING PROTEIN 1"/>
    <property type="match status" value="1"/>
</dbReference>
<protein>
    <submittedName>
        <fullName evidence="1">Germination protein</fullName>
    </submittedName>
</protein>
<dbReference type="Pfam" id="PF00704">
    <property type="entry name" value="Glyco_hydro_18"/>
    <property type="match status" value="1"/>
</dbReference>
<dbReference type="Gene3D" id="3.10.350.10">
    <property type="entry name" value="LysM domain"/>
    <property type="match status" value="2"/>
</dbReference>
<dbReference type="InterPro" id="IPR036779">
    <property type="entry name" value="LysM_dom_sf"/>
</dbReference>
<dbReference type="PROSITE" id="PS51782">
    <property type="entry name" value="LYSM"/>
    <property type="match status" value="2"/>
</dbReference>
<dbReference type="InterPro" id="IPR029070">
    <property type="entry name" value="Chitinase_insertion_sf"/>
</dbReference>
<dbReference type="SMART" id="SM00257">
    <property type="entry name" value="LysM"/>
    <property type="match status" value="2"/>
</dbReference>
<dbReference type="CDD" id="cd00118">
    <property type="entry name" value="LysM"/>
    <property type="match status" value="2"/>
</dbReference>
<dbReference type="GO" id="GO:0005975">
    <property type="term" value="P:carbohydrate metabolic process"/>
    <property type="evidence" value="ECO:0007669"/>
    <property type="project" value="InterPro"/>
</dbReference>
<gene>
    <name evidence="1" type="ORF">acsn021_32410</name>
</gene>
<sequence>MEIHVVQPGETIDSIANRYNIPVNILIRENGLEFDNINNLVIGQTIIIAYPKSIDTVQEGDTLSSIAERNQITLMELLRNNPFLSEMDSIYPGEVLVIQYQTNRIRPIATIGYALPYITSNILKQTLPYLTYLSILNYQITIEGEVIGTDDTEIVQVAKAYGVAPLMFVSTMASVGFSTSDIVYSIINNPQVQNRAISQILQILKSKNYYGINIYVEDITLDNFIDQVNLFARVAALYHSEGFKVFVTIAPIINIDNLPIRFSQLDYSKFAVSADAIIFATYERGVAYGCPSSITPVNQWDEFLDFVTKLVPSDKIFVGLIPFGYDWPIPYVPGYTRANAITSNGAIQIAGEKGVPIEYNEIAKAPYFFYYGYDDFHLLWFKDARSFNAIVELVPKHVLQGVTIWTIMNFNTQMWFVINLQYELEKITDPFYFS</sequence>
<evidence type="ECO:0000313" key="2">
    <source>
        <dbReference type="Proteomes" id="UP000515561"/>
    </source>
</evidence>
<dbReference type="KEGG" id="acel:acsn021_32410"/>
<dbReference type="Gene3D" id="3.10.50.10">
    <property type="match status" value="1"/>
</dbReference>
<dbReference type="AlphaFoldDB" id="A0A6S6R8P3"/>
<accession>A0A6S6R8P3</accession>
<proteinExistence type="predicted"/>
<dbReference type="InterPro" id="IPR017853">
    <property type="entry name" value="GH"/>
</dbReference>
<dbReference type="EMBL" id="AP023367">
    <property type="protein sequence ID" value="BCJ95672.1"/>
    <property type="molecule type" value="Genomic_DNA"/>
</dbReference>
<dbReference type="RefSeq" id="WP_184093455.1">
    <property type="nucleotide sequence ID" value="NZ_AP023367.1"/>
</dbReference>
<dbReference type="InterPro" id="IPR001223">
    <property type="entry name" value="Glyco_hydro18_cat"/>
</dbReference>
<dbReference type="GO" id="GO:0012505">
    <property type="term" value="C:endomembrane system"/>
    <property type="evidence" value="ECO:0007669"/>
    <property type="project" value="TreeGrafter"/>
</dbReference>
<dbReference type="SUPFAM" id="SSF54106">
    <property type="entry name" value="LysM domain"/>
    <property type="match status" value="2"/>
</dbReference>
<dbReference type="SUPFAM" id="SSF51445">
    <property type="entry name" value="(Trans)glycosidases"/>
    <property type="match status" value="1"/>
</dbReference>
<keyword evidence="2" id="KW-1185">Reference proteome</keyword>
<name>A0A6S6R8P3_9FIRM</name>
<dbReference type="InterPro" id="IPR018392">
    <property type="entry name" value="LysM"/>
</dbReference>